<dbReference type="InterPro" id="IPR036582">
    <property type="entry name" value="Mao_N_sf"/>
</dbReference>
<dbReference type="AlphaFoldDB" id="A0A4Y8Q9E9"/>
<feature type="region of interest" description="Disordered" evidence="2">
    <location>
        <begin position="146"/>
        <end position="236"/>
    </location>
</feature>
<reference evidence="5 6" key="1">
    <citation type="submission" date="2017-03" db="EMBL/GenBank/DDBJ databases">
        <title>Isolation of Levoglucosan Utilizing Bacteria.</title>
        <authorList>
            <person name="Arya A.S."/>
        </authorList>
    </citation>
    <scope>NUCLEOTIDE SEQUENCE [LARGE SCALE GENOMIC DNA]</scope>
    <source>
        <strain evidence="5 6">MEC069</strain>
    </source>
</reference>
<feature type="domain" description="MurNAc-LAA" evidence="4">
    <location>
        <begin position="430"/>
        <end position="537"/>
    </location>
</feature>
<feature type="compositionally biased region" description="Polar residues" evidence="2">
    <location>
        <begin position="147"/>
        <end position="163"/>
    </location>
</feature>
<dbReference type="Proteomes" id="UP000298246">
    <property type="component" value="Unassembled WGS sequence"/>
</dbReference>
<proteinExistence type="predicted"/>
<evidence type="ECO:0000256" key="1">
    <source>
        <dbReference type="ARBA" id="ARBA00022801"/>
    </source>
</evidence>
<dbReference type="SUPFAM" id="SSF55383">
    <property type="entry name" value="Copper amine oxidase, domain N"/>
    <property type="match status" value="1"/>
</dbReference>
<keyword evidence="3" id="KW-0732">Signal</keyword>
<evidence type="ECO:0000256" key="3">
    <source>
        <dbReference type="SAM" id="SignalP"/>
    </source>
</evidence>
<keyword evidence="6" id="KW-1185">Reference proteome</keyword>
<dbReference type="SUPFAM" id="SSF53187">
    <property type="entry name" value="Zn-dependent exopeptidases"/>
    <property type="match status" value="1"/>
</dbReference>
<comment type="caution">
    <text evidence="5">The sequence shown here is derived from an EMBL/GenBank/DDBJ whole genome shotgun (WGS) entry which is preliminary data.</text>
</comment>
<dbReference type="Pfam" id="PF07833">
    <property type="entry name" value="Cu_amine_oxidN1"/>
    <property type="match status" value="1"/>
</dbReference>
<dbReference type="GO" id="GO:0030288">
    <property type="term" value="C:outer membrane-bounded periplasmic space"/>
    <property type="evidence" value="ECO:0007669"/>
    <property type="project" value="TreeGrafter"/>
</dbReference>
<evidence type="ECO:0000256" key="2">
    <source>
        <dbReference type="SAM" id="MobiDB-lite"/>
    </source>
</evidence>
<dbReference type="GO" id="GO:0008745">
    <property type="term" value="F:N-acetylmuramoyl-L-alanine amidase activity"/>
    <property type="evidence" value="ECO:0007669"/>
    <property type="project" value="InterPro"/>
</dbReference>
<sequence length="543" mass="59874">MMKFPAILLTLLVCLTMLPVTAFAAEGETPIKLYLNEKLLAPEVAPRIVDGNTLVPVRIIAESLGAKVSWDGVKRAVTVVKGDTNIQLTIDKKEATIRGARRTLEVAPVIVDGNTMLPLRFIGEQFGVKFNWDALTHSVHMFRLEETASTTRPEATPTPSGNPGQELEEDEVDPQPTPRVTATPKPSLKPTATPTLTPTPTLRPTPTPVIIKQGDQTVFTPTPTPTPTPKGTLAPVGSILPGVTPTPKPTPDGLIHVVTSIQLTDKQLIVKVKDGELLPQPLKLTNPSRIVFDLPYTNLDDSLKMLMKNNNGELPSQHPYVEKVRFSNFSDNPATVRIILDMKQPADYRIEQAKEPHQLVVSLVQHRLRVVIDAGHGAKDPGALSVTGKHEKEFTLAMAKKVSALLAQDPRVEVLMTRSDDTFIELDDRVAFANENQADLFLSIHGNKYKPETAGVETYYDRPESLDFANLIHRNTVQATGFPDRKVRTADYRVIKYTTMPAVLVEVGYLSNVEEEKLMYTESFQNQVAASLVSAIKEYLNLK</sequence>
<dbReference type="PANTHER" id="PTHR30404:SF0">
    <property type="entry name" value="N-ACETYLMURAMOYL-L-ALANINE AMIDASE AMIC"/>
    <property type="match status" value="1"/>
</dbReference>
<dbReference type="OrthoDB" id="9806267at2"/>
<dbReference type="EMBL" id="MYFO01000004">
    <property type="protein sequence ID" value="TFE90590.1"/>
    <property type="molecule type" value="Genomic_DNA"/>
</dbReference>
<keyword evidence="1" id="KW-0378">Hydrolase</keyword>
<dbReference type="InterPro" id="IPR002508">
    <property type="entry name" value="MurNAc-LAA_cat"/>
</dbReference>
<feature type="chain" id="PRO_5021386242" description="MurNAc-LAA domain-containing protein" evidence="3">
    <location>
        <begin position="25"/>
        <end position="543"/>
    </location>
</feature>
<dbReference type="SMART" id="SM00646">
    <property type="entry name" value="Ami_3"/>
    <property type="match status" value="1"/>
</dbReference>
<dbReference type="Pfam" id="PF11741">
    <property type="entry name" value="AMIN"/>
    <property type="match status" value="1"/>
</dbReference>
<dbReference type="Gene3D" id="2.60.40.3500">
    <property type="match status" value="1"/>
</dbReference>
<dbReference type="InterPro" id="IPR050695">
    <property type="entry name" value="N-acetylmuramoyl_amidase_3"/>
</dbReference>
<dbReference type="InterPro" id="IPR021731">
    <property type="entry name" value="AMIN_dom"/>
</dbReference>
<gene>
    <name evidence="5" type="ORF">B5M42_04805</name>
</gene>
<evidence type="ECO:0000313" key="6">
    <source>
        <dbReference type="Proteomes" id="UP000298246"/>
    </source>
</evidence>
<dbReference type="GO" id="GO:0009253">
    <property type="term" value="P:peptidoglycan catabolic process"/>
    <property type="evidence" value="ECO:0007669"/>
    <property type="project" value="InterPro"/>
</dbReference>
<dbReference type="RefSeq" id="WP_134750291.1">
    <property type="nucleotide sequence ID" value="NZ_MYFO02000008.1"/>
</dbReference>
<dbReference type="Gene3D" id="3.30.457.10">
    <property type="entry name" value="Copper amine oxidase-like, N-terminal domain"/>
    <property type="match status" value="1"/>
</dbReference>
<dbReference type="InterPro" id="IPR012854">
    <property type="entry name" value="Cu_amine_oxidase-like_N"/>
</dbReference>
<dbReference type="Gene3D" id="3.40.630.40">
    <property type="entry name" value="Zn-dependent exopeptidases"/>
    <property type="match status" value="1"/>
</dbReference>
<accession>A0A4Y8Q9E9</accession>
<feature type="compositionally biased region" description="Low complexity" evidence="2">
    <location>
        <begin position="181"/>
        <end position="200"/>
    </location>
</feature>
<organism evidence="5 6">
    <name type="scientific">Paenibacillus athensensis</name>
    <dbReference type="NCBI Taxonomy" id="1967502"/>
    <lineage>
        <taxon>Bacteria</taxon>
        <taxon>Bacillati</taxon>
        <taxon>Bacillota</taxon>
        <taxon>Bacilli</taxon>
        <taxon>Bacillales</taxon>
        <taxon>Paenibacillaceae</taxon>
        <taxon>Paenibacillus</taxon>
    </lineage>
</organism>
<name>A0A4Y8Q9E9_9BACL</name>
<dbReference type="PANTHER" id="PTHR30404">
    <property type="entry name" value="N-ACETYLMURAMOYL-L-ALANINE AMIDASE"/>
    <property type="match status" value="1"/>
</dbReference>
<protein>
    <recommendedName>
        <fullName evidence="4">MurNAc-LAA domain-containing protein</fullName>
    </recommendedName>
</protein>
<dbReference type="Pfam" id="PF01520">
    <property type="entry name" value="Amidase_3"/>
    <property type="match status" value="1"/>
</dbReference>
<feature type="signal peptide" evidence="3">
    <location>
        <begin position="1"/>
        <end position="24"/>
    </location>
</feature>
<dbReference type="CDD" id="cd02696">
    <property type="entry name" value="MurNAc-LAA"/>
    <property type="match status" value="1"/>
</dbReference>
<evidence type="ECO:0000259" key="4">
    <source>
        <dbReference type="SMART" id="SM00646"/>
    </source>
</evidence>
<evidence type="ECO:0000313" key="5">
    <source>
        <dbReference type="EMBL" id="TFE90590.1"/>
    </source>
</evidence>